<dbReference type="CDD" id="cd19071">
    <property type="entry name" value="AKR_AKR1-5-like"/>
    <property type="match status" value="1"/>
</dbReference>
<dbReference type="InterPro" id="IPR036812">
    <property type="entry name" value="NAD(P)_OxRdtase_dom_sf"/>
</dbReference>
<feature type="active site" description="Proton donor" evidence="4">
    <location>
        <position position="49"/>
    </location>
</feature>
<name>A0A4V6Q8J6_9FIRM</name>
<keyword evidence="9" id="KW-1185">Reference proteome</keyword>
<dbReference type="PROSITE" id="PS00063">
    <property type="entry name" value="ALDOKETO_REDUCTASE_3"/>
    <property type="match status" value="1"/>
</dbReference>
<feature type="site" description="Lowers pKa of active site Tyr" evidence="6">
    <location>
        <position position="74"/>
    </location>
</feature>
<evidence type="ECO:0000313" key="8">
    <source>
        <dbReference type="EMBL" id="TDW24694.1"/>
    </source>
</evidence>
<reference evidence="8 9" key="1">
    <citation type="submission" date="2019-03" db="EMBL/GenBank/DDBJ databases">
        <title>Genomic Encyclopedia of Type Strains, Phase IV (KMG-IV): sequencing the most valuable type-strain genomes for metagenomic binning, comparative biology and taxonomic classification.</title>
        <authorList>
            <person name="Goeker M."/>
        </authorList>
    </citation>
    <scope>NUCLEOTIDE SEQUENCE [LARGE SCALE GENOMIC DNA]</scope>
    <source>
        <strain evidence="8 9">DSM 28867</strain>
    </source>
</reference>
<dbReference type="PRINTS" id="PR00069">
    <property type="entry name" value="ALDKETRDTASE"/>
</dbReference>
<evidence type="ECO:0000256" key="6">
    <source>
        <dbReference type="PIRSR" id="PIRSR000097-3"/>
    </source>
</evidence>
<accession>A0A4V6Q8J6</accession>
<evidence type="ECO:0000256" key="3">
    <source>
        <dbReference type="ARBA" id="ARBA00023002"/>
    </source>
</evidence>
<dbReference type="FunFam" id="3.20.20.100:FF:000015">
    <property type="entry name" value="Oxidoreductase, aldo/keto reductase family"/>
    <property type="match status" value="1"/>
</dbReference>
<evidence type="ECO:0000313" key="9">
    <source>
        <dbReference type="Proteomes" id="UP000294743"/>
    </source>
</evidence>
<dbReference type="PROSITE" id="PS00062">
    <property type="entry name" value="ALDOKETO_REDUCTASE_2"/>
    <property type="match status" value="1"/>
</dbReference>
<dbReference type="InterPro" id="IPR020471">
    <property type="entry name" value="AKR"/>
</dbReference>
<dbReference type="Proteomes" id="UP000294743">
    <property type="component" value="Unassembled WGS sequence"/>
</dbReference>
<feature type="domain" description="NADP-dependent oxidoreductase" evidence="7">
    <location>
        <begin position="14"/>
        <end position="264"/>
    </location>
</feature>
<dbReference type="SUPFAM" id="SSF51430">
    <property type="entry name" value="NAD(P)-linked oxidoreductase"/>
    <property type="match status" value="1"/>
</dbReference>
<sequence>MQNYTLKNGVEIPRIGFGTWKLNTRELAYPSVKEAIKAGYTHIDTSAVYANEEFVGEAIRDANVDRESLFITTKLWNDVRGYDETLDAFNTSLEKLGVDYIDLYLIHWPNPVKYRENWQAMNAASWKAMEYLYKEGKVRAIGVSNFLPHHLQELEKTMEIAPMVNQIELHPGQLHKETVAYCREHEILIEAWSPLASGDLIQKKEIVELAAKYNKNVGQLLLRWHLQHDFLPLPRSTNPERIASNLDVFDFDITTEDMNYIDALPYEDTNSNTDPDTANF</sequence>
<dbReference type="Pfam" id="PF00248">
    <property type="entry name" value="Aldo_ket_red"/>
    <property type="match status" value="1"/>
</dbReference>
<comment type="caution">
    <text evidence="8">The sequence shown here is derived from an EMBL/GenBank/DDBJ whole genome shotgun (WGS) entry which is preliminary data.</text>
</comment>
<evidence type="ECO:0000259" key="7">
    <source>
        <dbReference type="Pfam" id="PF00248"/>
    </source>
</evidence>
<evidence type="ECO:0000256" key="2">
    <source>
        <dbReference type="ARBA" id="ARBA00022857"/>
    </source>
</evidence>
<dbReference type="PANTHER" id="PTHR43827">
    <property type="entry name" value="2,5-DIKETO-D-GLUCONIC ACID REDUCTASE"/>
    <property type="match status" value="1"/>
</dbReference>
<dbReference type="OrthoDB" id="9804790at2"/>
<comment type="similarity">
    <text evidence="1">Belongs to the aldo/keto reductase family.</text>
</comment>
<dbReference type="InterPro" id="IPR018170">
    <property type="entry name" value="Aldo/ket_reductase_CS"/>
</dbReference>
<dbReference type="PANTHER" id="PTHR43827:SF3">
    <property type="entry name" value="NADP-DEPENDENT OXIDOREDUCTASE DOMAIN-CONTAINING PROTEIN"/>
    <property type="match status" value="1"/>
</dbReference>
<protein>
    <submittedName>
        <fullName evidence="8">Diketogulonate reductase-like aldo/keto reductase</fullName>
    </submittedName>
</protein>
<gene>
    <name evidence="8" type="ORF">EDD63_10848</name>
</gene>
<feature type="binding site" evidence="5">
    <location>
        <position position="107"/>
    </location>
    <ligand>
        <name>substrate</name>
    </ligand>
</feature>
<evidence type="ECO:0000256" key="4">
    <source>
        <dbReference type="PIRSR" id="PIRSR000097-1"/>
    </source>
</evidence>
<evidence type="ECO:0000256" key="5">
    <source>
        <dbReference type="PIRSR" id="PIRSR000097-2"/>
    </source>
</evidence>
<dbReference type="PIRSF" id="PIRSF000097">
    <property type="entry name" value="AKR"/>
    <property type="match status" value="1"/>
</dbReference>
<organism evidence="8 9">
    <name type="scientific">Breznakia blatticola</name>
    <dbReference type="NCBI Taxonomy" id="1754012"/>
    <lineage>
        <taxon>Bacteria</taxon>
        <taxon>Bacillati</taxon>
        <taxon>Bacillota</taxon>
        <taxon>Erysipelotrichia</taxon>
        <taxon>Erysipelotrichales</taxon>
        <taxon>Erysipelotrichaceae</taxon>
        <taxon>Breznakia</taxon>
    </lineage>
</organism>
<dbReference type="EMBL" id="SODD01000008">
    <property type="protein sequence ID" value="TDW24694.1"/>
    <property type="molecule type" value="Genomic_DNA"/>
</dbReference>
<dbReference type="GO" id="GO:0016616">
    <property type="term" value="F:oxidoreductase activity, acting on the CH-OH group of donors, NAD or NADP as acceptor"/>
    <property type="evidence" value="ECO:0007669"/>
    <property type="project" value="UniProtKB-ARBA"/>
</dbReference>
<dbReference type="InterPro" id="IPR023210">
    <property type="entry name" value="NADP_OxRdtase_dom"/>
</dbReference>
<dbReference type="AlphaFoldDB" id="A0A4V6Q8J6"/>
<keyword evidence="2" id="KW-0521">NADP</keyword>
<keyword evidence="3" id="KW-0560">Oxidoreductase</keyword>
<dbReference type="RefSeq" id="WP_134168655.1">
    <property type="nucleotide sequence ID" value="NZ_SODD01000008.1"/>
</dbReference>
<evidence type="ECO:0000256" key="1">
    <source>
        <dbReference type="ARBA" id="ARBA00007905"/>
    </source>
</evidence>
<proteinExistence type="inferred from homology"/>
<dbReference type="Gene3D" id="3.20.20.100">
    <property type="entry name" value="NADP-dependent oxidoreductase domain"/>
    <property type="match status" value="1"/>
</dbReference>